<dbReference type="OrthoDB" id="3222930at2"/>
<reference evidence="2 3" key="1">
    <citation type="submission" date="2019-03" db="EMBL/GenBank/DDBJ databases">
        <title>Draft genome sequences of novel Actinobacteria.</title>
        <authorList>
            <person name="Sahin N."/>
            <person name="Ay H."/>
            <person name="Saygin H."/>
        </authorList>
    </citation>
    <scope>NUCLEOTIDE SEQUENCE [LARGE SCALE GENOMIC DNA]</scope>
    <source>
        <strain evidence="2 3">7K502</strain>
    </source>
</reference>
<evidence type="ECO:0000313" key="2">
    <source>
        <dbReference type="EMBL" id="TDD56151.1"/>
    </source>
</evidence>
<dbReference type="Proteomes" id="UP000294947">
    <property type="component" value="Unassembled WGS sequence"/>
</dbReference>
<accession>A0A4R4ZCI4</accession>
<dbReference type="InterPro" id="IPR021459">
    <property type="entry name" value="GH101-related"/>
</dbReference>
<keyword evidence="3" id="KW-1185">Reference proteome</keyword>
<dbReference type="AlphaFoldDB" id="A0A4R4ZCI4"/>
<organism evidence="2 3">
    <name type="scientific">Saccharopolyspora elongata</name>
    <dbReference type="NCBI Taxonomy" id="2530387"/>
    <lineage>
        <taxon>Bacteria</taxon>
        <taxon>Bacillati</taxon>
        <taxon>Actinomycetota</taxon>
        <taxon>Actinomycetes</taxon>
        <taxon>Pseudonocardiales</taxon>
        <taxon>Pseudonocardiaceae</taxon>
        <taxon>Saccharopolyspora</taxon>
    </lineage>
</organism>
<gene>
    <name evidence="2" type="ORF">E1288_02100</name>
</gene>
<keyword evidence="1" id="KW-0732">Signal</keyword>
<evidence type="ECO:0000313" key="3">
    <source>
        <dbReference type="Proteomes" id="UP000294947"/>
    </source>
</evidence>
<dbReference type="EMBL" id="SMKW01000002">
    <property type="protein sequence ID" value="TDD56151.1"/>
    <property type="molecule type" value="Genomic_DNA"/>
</dbReference>
<sequence length="665" mass="71929">MELSSAALTLTGVIRNNAIRLAGLLGVLCAATTACSNASAADRPEIEVNGQQVAVPVAGGKAVVDTTSLGVRAEAADGTRWQLSAPAAEAPGTATEVTTSDGKATWRYPAKGLTVTATPRDGRLEMTVHADEQGSMTWPVTGTDPTVHEVQIPHGEGLSVPVADPFWNSESGGLTGTELGMVDGLTMPFWGTSQEGHGSSYIAQSDIGTSLRFASAKGRLRTEAVHEFAPKESTMDYTVSFALTDGSPVASARDYRDWLSHHGGIEPLRTKIDRNPEVGKLVGAFHAYAWGQARTPEGINRMRGLGLGRMWLGYDADDQPMSKQAVDAAKQAGYLVGPYDSWANAQDPNTADNPSSRWPAPVWQDACVRDAQGKIVTGFGGRGCYLSSEAFQRTEPREHYMADRTRQMTANGATSYFLDVDAAGELHTDHSPQHPMDKATDRTNRLDRMEWLSGDQKLVLGSEKAGAWANRVLSYNHGSQTPVADGLWALQKDRQTWGGYAPQGAPEFFFKPVHLPANLAKAMFDPQFRVPLYQTVLHDSVISTDRWELSWSKLPDQARDRAMLAMLYNTPLNLVLNKAELDSHGKQIADLQQYFEPLHKAAATQPMTDFRWLTPDHRVQRTNIGNGALTVTANFSTQPHDGLPAGCVDAVLDGGAPQRICPAGL</sequence>
<dbReference type="Pfam" id="PF11308">
    <property type="entry name" value="Glyco_hydro_129"/>
    <property type="match status" value="1"/>
</dbReference>
<protein>
    <recommendedName>
        <fullName evidence="4">Lipoprotein</fullName>
    </recommendedName>
</protein>
<comment type="caution">
    <text evidence="2">The sequence shown here is derived from an EMBL/GenBank/DDBJ whole genome shotgun (WGS) entry which is preliminary data.</text>
</comment>
<feature type="signal peptide" evidence="1">
    <location>
        <begin position="1"/>
        <end position="40"/>
    </location>
</feature>
<feature type="chain" id="PRO_5020874618" description="Lipoprotein" evidence="1">
    <location>
        <begin position="41"/>
        <end position="665"/>
    </location>
</feature>
<evidence type="ECO:0000256" key="1">
    <source>
        <dbReference type="SAM" id="SignalP"/>
    </source>
</evidence>
<evidence type="ECO:0008006" key="4">
    <source>
        <dbReference type="Google" id="ProtNLM"/>
    </source>
</evidence>
<name>A0A4R4ZCI4_9PSEU</name>
<proteinExistence type="predicted"/>